<dbReference type="GO" id="GO:0006654">
    <property type="term" value="P:phosphatidic acid biosynthetic process"/>
    <property type="evidence" value="ECO:0007669"/>
    <property type="project" value="TreeGrafter"/>
</dbReference>
<evidence type="ECO:0000256" key="1">
    <source>
        <dbReference type="ARBA" id="ARBA00022679"/>
    </source>
</evidence>
<dbReference type="RefSeq" id="WP_205261045.1">
    <property type="nucleotide sequence ID" value="NZ_JAERWK010000016.1"/>
</dbReference>
<evidence type="ECO:0000259" key="4">
    <source>
        <dbReference type="SMART" id="SM00563"/>
    </source>
</evidence>
<protein>
    <submittedName>
        <fullName evidence="5">1-acyl-sn-glycerol-3-phosphate acyltransferase</fullName>
    </submittedName>
</protein>
<dbReference type="EMBL" id="JAERWK010000016">
    <property type="protein sequence ID" value="MBM9468085.1"/>
    <property type="molecule type" value="Genomic_DNA"/>
</dbReference>
<dbReference type="SMART" id="SM00563">
    <property type="entry name" value="PlsC"/>
    <property type="match status" value="1"/>
</dbReference>
<feature type="domain" description="Phospholipid/glycerol acyltransferase" evidence="4">
    <location>
        <begin position="50"/>
        <end position="166"/>
    </location>
</feature>
<dbReference type="Proteomes" id="UP000663792">
    <property type="component" value="Unassembled WGS sequence"/>
</dbReference>
<dbReference type="InterPro" id="IPR002123">
    <property type="entry name" value="Plipid/glycerol_acylTrfase"/>
</dbReference>
<proteinExistence type="predicted"/>
<evidence type="ECO:0000313" key="6">
    <source>
        <dbReference type="Proteomes" id="UP000663792"/>
    </source>
</evidence>
<dbReference type="GO" id="GO:0005886">
    <property type="term" value="C:plasma membrane"/>
    <property type="evidence" value="ECO:0007669"/>
    <property type="project" value="TreeGrafter"/>
</dbReference>
<keyword evidence="1" id="KW-0808">Transferase</keyword>
<name>A0A939BZF3_9ACTN</name>
<dbReference type="CDD" id="cd07989">
    <property type="entry name" value="LPLAT_AGPAT-like"/>
    <property type="match status" value="1"/>
</dbReference>
<keyword evidence="2 5" id="KW-0012">Acyltransferase</keyword>
<evidence type="ECO:0000256" key="2">
    <source>
        <dbReference type="ARBA" id="ARBA00023315"/>
    </source>
</evidence>
<evidence type="ECO:0000256" key="3">
    <source>
        <dbReference type="SAM" id="MobiDB-lite"/>
    </source>
</evidence>
<reference evidence="5" key="1">
    <citation type="submission" date="2021-01" db="EMBL/GenBank/DDBJ databases">
        <title>YIM 132084 draft genome.</title>
        <authorList>
            <person name="An D."/>
        </authorList>
    </citation>
    <scope>NUCLEOTIDE SEQUENCE</scope>
    <source>
        <strain evidence="5">YIM 132084</strain>
    </source>
</reference>
<evidence type="ECO:0000313" key="5">
    <source>
        <dbReference type="EMBL" id="MBM9468085.1"/>
    </source>
</evidence>
<comment type="caution">
    <text evidence="5">The sequence shown here is derived from an EMBL/GenBank/DDBJ whole genome shotgun (WGS) entry which is preliminary data.</text>
</comment>
<dbReference type="GO" id="GO:0003841">
    <property type="term" value="F:1-acylglycerol-3-phosphate O-acyltransferase activity"/>
    <property type="evidence" value="ECO:0007669"/>
    <property type="project" value="TreeGrafter"/>
</dbReference>
<gene>
    <name evidence="5" type="ORF">JL106_12425</name>
</gene>
<dbReference type="SUPFAM" id="SSF69593">
    <property type="entry name" value="Glycerol-3-phosphate (1)-acyltransferase"/>
    <property type="match status" value="1"/>
</dbReference>
<organism evidence="5 6">
    <name type="scientific">Nakamurella leprariae</name>
    <dbReference type="NCBI Taxonomy" id="2803911"/>
    <lineage>
        <taxon>Bacteria</taxon>
        <taxon>Bacillati</taxon>
        <taxon>Actinomycetota</taxon>
        <taxon>Actinomycetes</taxon>
        <taxon>Nakamurellales</taxon>
        <taxon>Nakamurellaceae</taxon>
        <taxon>Nakamurella</taxon>
    </lineage>
</organism>
<dbReference type="Pfam" id="PF01553">
    <property type="entry name" value="Acyltransferase"/>
    <property type="match status" value="1"/>
</dbReference>
<dbReference type="AlphaFoldDB" id="A0A939BZF3"/>
<dbReference type="PANTHER" id="PTHR10434">
    <property type="entry name" value="1-ACYL-SN-GLYCEROL-3-PHOSPHATE ACYLTRANSFERASE"/>
    <property type="match status" value="1"/>
</dbReference>
<accession>A0A939BZF3</accession>
<keyword evidence="6" id="KW-1185">Reference proteome</keyword>
<sequence length="275" mass="30080">MIRIGRARNPVFERGNAWIRICEFALYPLTRALGRRDYRNLERLRRSGPILVVGNHISHLDPVFDAVLVRKTGRIPHILAKSSLWRLPVVGAALRGTDQIPVERGSGAAQLDASVEALRQGKVLVIYPEGTITRDPDRWPMRPRPGVAALALTGDFPVVPIAHWGTQEVFDSYATGRKFRPLPRKRVIVAVGEPVPLDDLRTGPADARAVRDASYRIMTAVRDLLAEVRGEPAPADFFDPKRAARAARTVGEVPGPDIPVTPADGSTAGAPEPGR</sequence>
<dbReference type="PANTHER" id="PTHR10434:SF55">
    <property type="entry name" value="POSSIBLE ACYLTRANSFERASE"/>
    <property type="match status" value="1"/>
</dbReference>
<feature type="region of interest" description="Disordered" evidence="3">
    <location>
        <begin position="249"/>
        <end position="275"/>
    </location>
</feature>